<dbReference type="EMBL" id="JBHTAX010000001">
    <property type="protein sequence ID" value="MFC7189127.1"/>
    <property type="molecule type" value="Genomic_DNA"/>
</dbReference>
<organism evidence="2 3">
    <name type="scientific">Halocatena marina</name>
    <dbReference type="NCBI Taxonomy" id="2934937"/>
    <lineage>
        <taxon>Archaea</taxon>
        <taxon>Methanobacteriati</taxon>
        <taxon>Methanobacteriota</taxon>
        <taxon>Stenosarchaea group</taxon>
        <taxon>Halobacteria</taxon>
        <taxon>Halobacteriales</taxon>
        <taxon>Natronomonadaceae</taxon>
        <taxon>Halocatena</taxon>
    </lineage>
</organism>
<evidence type="ECO:0000259" key="1">
    <source>
        <dbReference type="Pfam" id="PF18545"/>
    </source>
</evidence>
<dbReference type="AlphaFoldDB" id="A0ABD5YJT3"/>
<proteinExistence type="predicted"/>
<gene>
    <name evidence="2" type="ORF">ACFQL7_04210</name>
</gene>
<name>A0ABD5YJT3_9EURY</name>
<feature type="domain" description="Halobacterial output" evidence="1">
    <location>
        <begin position="133"/>
        <end position="201"/>
    </location>
</feature>
<dbReference type="InterPro" id="IPR040624">
    <property type="entry name" value="HalOD1"/>
</dbReference>
<keyword evidence="3" id="KW-1185">Reference proteome</keyword>
<dbReference type="Proteomes" id="UP001596417">
    <property type="component" value="Unassembled WGS sequence"/>
</dbReference>
<protein>
    <submittedName>
        <fullName evidence="2">HalOD1 output domain-containing protein</fullName>
    </submittedName>
</protein>
<comment type="caution">
    <text evidence="2">The sequence shown here is derived from an EMBL/GenBank/DDBJ whole genome shotgun (WGS) entry which is preliminary data.</text>
</comment>
<evidence type="ECO:0000313" key="3">
    <source>
        <dbReference type="Proteomes" id="UP001596417"/>
    </source>
</evidence>
<accession>A0ABD5YJT3</accession>
<dbReference type="Pfam" id="PF18545">
    <property type="entry name" value="HalOD1"/>
    <property type="match status" value="2"/>
</dbReference>
<reference evidence="2 3" key="1">
    <citation type="journal article" date="2019" name="Int. J. Syst. Evol. Microbiol.">
        <title>The Global Catalogue of Microorganisms (GCM) 10K type strain sequencing project: providing services to taxonomists for standard genome sequencing and annotation.</title>
        <authorList>
            <consortium name="The Broad Institute Genomics Platform"/>
            <consortium name="The Broad Institute Genome Sequencing Center for Infectious Disease"/>
            <person name="Wu L."/>
            <person name="Ma J."/>
        </authorList>
    </citation>
    <scope>NUCLEOTIDE SEQUENCE [LARGE SCALE GENOMIC DNA]</scope>
    <source>
        <strain evidence="2 3">RDMS1</strain>
    </source>
</reference>
<evidence type="ECO:0000313" key="2">
    <source>
        <dbReference type="EMBL" id="MFC7189127.1"/>
    </source>
</evidence>
<dbReference type="GeneID" id="76198693"/>
<sequence>MSIEAPSAQFHVPLGCEDELSTQISTAMVSVLDTTPTALPPLYDAIDPEALETIFSPHRSESWGTYDCPTTLAFEWCERGVWIKYAGNAATASRERTLTITTDAPSPSAIDPELPTDETVACNKDVPIDVVGTSVFLSIADVVDDDLPDICDRLTNRLTPDALTALFQPQQDGTARATGSLSFVFEGYAVTVTSAGRISIATDDGQLALHSESTPSDNTVPALVDDAAWSLTEDRPKPSR</sequence>
<feature type="domain" description="Halobacterial output" evidence="1">
    <location>
        <begin position="18"/>
        <end position="87"/>
    </location>
</feature>
<dbReference type="RefSeq" id="WP_264555127.1">
    <property type="nucleotide sequence ID" value="NZ_CP109979.1"/>
</dbReference>